<protein>
    <submittedName>
        <fullName evidence="8">Acetyl-CoA C-acetyltransferase</fullName>
        <ecNumber evidence="8">2.3.1.9</ecNumber>
    </submittedName>
</protein>
<dbReference type="EMBL" id="VCHX02000165">
    <property type="protein sequence ID" value="TPQ19048.1"/>
    <property type="molecule type" value="Genomic_DNA"/>
</dbReference>
<feature type="active site" description="Proton acceptor" evidence="4">
    <location>
        <position position="378"/>
    </location>
</feature>
<dbReference type="NCBIfam" id="TIGR01930">
    <property type="entry name" value="AcCoA-C-Actrans"/>
    <property type="match status" value="1"/>
</dbReference>
<accession>A0A505DEK6</accession>
<dbReference type="Gene3D" id="3.40.47.10">
    <property type="match status" value="1"/>
</dbReference>
<dbReference type="PIRSF" id="PIRSF000429">
    <property type="entry name" value="Ac-CoA_Ac_transf"/>
    <property type="match status" value="1"/>
</dbReference>
<evidence type="ECO:0000256" key="2">
    <source>
        <dbReference type="ARBA" id="ARBA00022679"/>
    </source>
</evidence>
<dbReference type="CDD" id="cd00751">
    <property type="entry name" value="thiolase"/>
    <property type="match status" value="1"/>
</dbReference>
<evidence type="ECO:0000313" key="9">
    <source>
        <dbReference type="Proteomes" id="UP000317378"/>
    </source>
</evidence>
<dbReference type="Proteomes" id="UP000317378">
    <property type="component" value="Unassembled WGS sequence"/>
</dbReference>
<comment type="similarity">
    <text evidence="1 5">Belongs to the thiolase-like superfamily. Thiolase family.</text>
</comment>
<dbReference type="PANTHER" id="PTHR43365:SF1">
    <property type="entry name" value="ACETYL-COA C-ACYLTRANSFERASE"/>
    <property type="match status" value="1"/>
</dbReference>
<dbReference type="PROSITE" id="PS00737">
    <property type="entry name" value="THIOLASE_2"/>
    <property type="match status" value="1"/>
</dbReference>
<dbReference type="Pfam" id="PF02803">
    <property type="entry name" value="Thiolase_C"/>
    <property type="match status" value="1"/>
</dbReference>
<dbReference type="InterPro" id="IPR020617">
    <property type="entry name" value="Thiolase_C"/>
</dbReference>
<evidence type="ECO:0000259" key="6">
    <source>
        <dbReference type="Pfam" id="PF00108"/>
    </source>
</evidence>
<dbReference type="FunFam" id="3.40.47.10:FF:000010">
    <property type="entry name" value="Acetyl-CoA acetyltransferase (Thiolase)"/>
    <property type="match status" value="1"/>
</dbReference>
<feature type="domain" description="Thiolase N-terminal" evidence="6">
    <location>
        <begin position="15"/>
        <end position="262"/>
    </location>
</feature>
<dbReference type="InterPro" id="IPR002155">
    <property type="entry name" value="Thiolase"/>
</dbReference>
<evidence type="ECO:0000256" key="3">
    <source>
        <dbReference type="ARBA" id="ARBA00023315"/>
    </source>
</evidence>
<evidence type="ECO:0000256" key="1">
    <source>
        <dbReference type="ARBA" id="ARBA00010982"/>
    </source>
</evidence>
<dbReference type="OrthoDB" id="3761315at2"/>
<evidence type="ECO:0000256" key="4">
    <source>
        <dbReference type="PIRSR" id="PIRSR000429-1"/>
    </source>
</evidence>
<feature type="active site" description="Acyl-thioester intermediate" evidence="4">
    <location>
        <position position="99"/>
    </location>
</feature>
<keyword evidence="2 5" id="KW-0808">Transferase</keyword>
<reference evidence="8 9" key="1">
    <citation type="submission" date="2019-06" db="EMBL/GenBank/DDBJ databases">
        <title>Streptomyces sporangiiformans sp. nov., a novel actinomycete isolated from soil in Mount Song.</title>
        <authorList>
            <person name="Han L."/>
        </authorList>
    </citation>
    <scope>NUCLEOTIDE SEQUENCE [LARGE SCALE GENOMIC DNA]</scope>
    <source>
        <strain evidence="8 9">NEAU-SSA 1</strain>
    </source>
</reference>
<keyword evidence="3 5" id="KW-0012">Acyltransferase</keyword>
<dbReference type="EC" id="2.3.1.9" evidence="8"/>
<dbReference type="PANTHER" id="PTHR43365">
    <property type="entry name" value="BLR7806 PROTEIN"/>
    <property type="match status" value="1"/>
</dbReference>
<gene>
    <name evidence="8" type="ORF">FGD71_027685</name>
</gene>
<feature type="active site" description="Proton acceptor" evidence="4">
    <location>
        <position position="348"/>
    </location>
</feature>
<dbReference type="Pfam" id="PF00108">
    <property type="entry name" value="Thiolase_N"/>
    <property type="match status" value="1"/>
</dbReference>
<dbReference type="GO" id="GO:0003985">
    <property type="term" value="F:acetyl-CoA C-acetyltransferase activity"/>
    <property type="evidence" value="ECO:0007669"/>
    <property type="project" value="UniProtKB-EC"/>
</dbReference>
<evidence type="ECO:0000256" key="5">
    <source>
        <dbReference type="RuleBase" id="RU003557"/>
    </source>
</evidence>
<sequence>MEPHVPTAPTASQAFIVGAVRTPVGRRKGTLSGVHPADLGAHVLRALLERTGADPGAVDDVYFGCVSQIGAQTGNIARTAWLSAGLPQHVPGTTIDRQCGSSQQAVHFAAQAVGSGTADLVVAGGVEVMSLVPIASPMYVGEQAGMGSPYAGDGWREHFGDQEVSQFRGAELIAEKWAISRAEMERFALASHRRALAAQAAGSFDDEITPAFGLTADEGPRADTTLEKMAGLKPLTEDGRLTAAVSSQISDGAAALLIASEEAVRRHALTPLARVHTMAVVGSDPIHMLTGPIPATEKVLHRAGLSIDHIDLVEINEAFASVVLAWQKETGAAEERINAFGGAIALGHPLGATGARLMTTLVHQLRRTGGRYGLQTMCEGGGMANATVLERL</sequence>
<name>A0A505DEK6_9ACTN</name>
<feature type="domain" description="Thiolase C-terminal" evidence="7">
    <location>
        <begin position="269"/>
        <end position="391"/>
    </location>
</feature>
<dbReference type="InterPro" id="IPR020613">
    <property type="entry name" value="Thiolase_CS"/>
</dbReference>
<evidence type="ECO:0000259" key="7">
    <source>
        <dbReference type="Pfam" id="PF02803"/>
    </source>
</evidence>
<comment type="caution">
    <text evidence="8">The sequence shown here is derived from an EMBL/GenBank/DDBJ whole genome shotgun (WGS) entry which is preliminary data.</text>
</comment>
<dbReference type="SUPFAM" id="SSF53901">
    <property type="entry name" value="Thiolase-like"/>
    <property type="match status" value="2"/>
</dbReference>
<proteinExistence type="inferred from homology"/>
<dbReference type="AlphaFoldDB" id="A0A505DEK6"/>
<keyword evidence="9" id="KW-1185">Reference proteome</keyword>
<organism evidence="8 9">
    <name type="scientific">Streptomyces sporangiiformans</name>
    <dbReference type="NCBI Taxonomy" id="2315329"/>
    <lineage>
        <taxon>Bacteria</taxon>
        <taxon>Bacillati</taxon>
        <taxon>Actinomycetota</taxon>
        <taxon>Actinomycetes</taxon>
        <taxon>Kitasatosporales</taxon>
        <taxon>Streptomycetaceae</taxon>
        <taxon>Streptomyces</taxon>
    </lineage>
</organism>
<dbReference type="InterPro" id="IPR016039">
    <property type="entry name" value="Thiolase-like"/>
</dbReference>
<evidence type="ECO:0000313" key="8">
    <source>
        <dbReference type="EMBL" id="TPQ19048.1"/>
    </source>
</evidence>
<dbReference type="InterPro" id="IPR020616">
    <property type="entry name" value="Thiolase_N"/>
</dbReference>
<dbReference type="NCBIfam" id="NF005865">
    <property type="entry name" value="PRK07801.1"/>
    <property type="match status" value="1"/>
</dbReference>